<gene>
    <name evidence="2" type="ORF">BRAA09T37983Z</name>
</gene>
<dbReference type="EMBL" id="LR031568">
    <property type="protein sequence ID" value="VDC60372.1"/>
    <property type="molecule type" value="Genomic_DNA"/>
</dbReference>
<dbReference type="Pfam" id="PF13966">
    <property type="entry name" value="zf-RVT"/>
    <property type="match status" value="1"/>
</dbReference>
<feature type="domain" description="Reverse transcriptase zinc-binding" evidence="1">
    <location>
        <begin position="1"/>
        <end position="51"/>
    </location>
</feature>
<accession>A0A3P5XYY6</accession>
<name>A0A3P5XYY6_BRACM</name>
<proteinExistence type="predicted"/>
<evidence type="ECO:0000313" key="2">
    <source>
        <dbReference type="EMBL" id="VDC60372.1"/>
    </source>
</evidence>
<sequence length="83" mass="9328">MFLWKLARGALTLGTNLQRRGINTSGLCPHCLESETALHLFFTPPLALQIWNLAPFRTTPDFSAAQTTQDAFIIMSHLICYHP</sequence>
<protein>
    <recommendedName>
        <fullName evidence="1">Reverse transcriptase zinc-binding domain-containing protein</fullName>
    </recommendedName>
</protein>
<dbReference type="InterPro" id="IPR026960">
    <property type="entry name" value="RVT-Znf"/>
</dbReference>
<evidence type="ECO:0000259" key="1">
    <source>
        <dbReference type="Pfam" id="PF13966"/>
    </source>
</evidence>
<dbReference type="AlphaFoldDB" id="A0A3P5XYY6"/>
<reference evidence="2" key="1">
    <citation type="submission" date="2018-11" db="EMBL/GenBank/DDBJ databases">
        <authorList>
            <consortium name="Genoscope - CEA"/>
            <person name="William W."/>
        </authorList>
    </citation>
    <scope>NUCLEOTIDE SEQUENCE</scope>
</reference>
<organism evidence="2">
    <name type="scientific">Brassica campestris</name>
    <name type="common">Field mustard</name>
    <dbReference type="NCBI Taxonomy" id="3711"/>
    <lineage>
        <taxon>Eukaryota</taxon>
        <taxon>Viridiplantae</taxon>
        <taxon>Streptophyta</taxon>
        <taxon>Embryophyta</taxon>
        <taxon>Tracheophyta</taxon>
        <taxon>Spermatophyta</taxon>
        <taxon>Magnoliopsida</taxon>
        <taxon>eudicotyledons</taxon>
        <taxon>Gunneridae</taxon>
        <taxon>Pentapetalae</taxon>
        <taxon>rosids</taxon>
        <taxon>malvids</taxon>
        <taxon>Brassicales</taxon>
        <taxon>Brassicaceae</taxon>
        <taxon>Brassiceae</taxon>
        <taxon>Brassica</taxon>
    </lineage>
</organism>